<keyword evidence="7" id="KW-1003">Cell membrane</keyword>
<dbReference type="PROSITE" id="PS01347">
    <property type="entry name" value="MRAY_1"/>
    <property type="match status" value="1"/>
</dbReference>
<comment type="function">
    <text evidence="7">Catalyzes the initial step of the lipid cycle reactions in the biosynthesis of the cell wall peptidoglycan: transfers peptidoglycan precursor phospho-MurNAc-pentapeptide from UDP-MurNAc-pentapeptide onto the lipid carrier undecaprenyl phosphate, yielding undecaprenyl-pyrophosphoryl-MurNAc-pentapeptide, known as lipid I.</text>
</comment>
<keyword evidence="7" id="KW-0573">Peptidoglycan synthesis</keyword>
<dbReference type="UniPathway" id="UPA00219"/>
<dbReference type="Pfam" id="PF00953">
    <property type="entry name" value="Glycos_transf_4"/>
    <property type="match status" value="1"/>
</dbReference>
<evidence type="ECO:0000256" key="6">
    <source>
        <dbReference type="ARBA" id="ARBA00023136"/>
    </source>
</evidence>
<dbReference type="GO" id="GO:0071555">
    <property type="term" value="P:cell wall organization"/>
    <property type="evidence" value="ECO:0007669"/>
    <property type="project" value="UniProtKB-KW"/>
</dbReference>
<keyword evidence="7" id="KW-0131">Cell cycle</keyword>
<feature type="binding site" evidence="9">
    <location>
        <position position="184"/>
    </location>
    <ligand>
        <name>Mg(2+)</name>
        <dbReference type="ChEBI" id="CHEBI:18420"/>
    </ligand>
</feature>
<dbReference type="GO" id="GO:0051301">
    <property type="term" value="P:cell division"/>
    <property type="evidence" value="ECO:0007669"/>
    <property type="project" value="UniProtKB-KW"/>
</dbReference>
<dbReference type="AlphaFoldDB" id="N6X7D8"/>
<dbReference type="eggNOG" id="COG0472">
    <property type="taxonomic scope" value="Bacteria"/>
</dbReference>
<dbReference type="GO" id="GO:0008360">
    <property type="term" value="P:regulation of cell shape"/>
    <property type="evidence" value="ECO:0007669"/>
    <property type="project" value="UniProtKB-KW"/>
</dbReference>
<sequence length="363" mass="38906">MIGLIAAFVIAIAVSILGTPLLIGFLTRHQYGQFIRQDGPTQHLTKRGTPTMGGLVIMLATVLAWLIGSFIAGVGPSWSGWSLLVLFVGLGLIGLLDDGIKIFRQRSLGLHAGAKIVGQILVAAVFAGMSLLRPNVHGITPGSLAISLARPTAVTLAFAGLTIGVILYFVWTNFIVAAWSNAVNLTDGLDGLATGASIFVFGAYTFITYFQRVQSCYSDHANLAEAACYMTRDPMDLAVFSAALIGSLAGFLWWNASPARIFMGDTGSLALGGAVAGLSILTNTEFLAIIIGGLFVVITMSDVIQILVFKKTRKRVFRMAPLHHHFELKGWQEVTIVIRFWLIAALFAITGAGVFYAEWVSKL</sequence>
<dbReference type="STRING" id="888050.HMPREF9004_0126"/>
<dbReference type="EC" id="2.7.8.13" evidence="7 8"/>
<dbReference type="PANTHER" id="PTHR22926">
    <property type="entry name" value="PHOSPHO-N-ACETYLMURAMOYL-PENTAPEPTIDE-TRANSFERASE"/>
    <property type="match status" value="1"/>
</dbReference>
<dbReference type="PATRIC" id="fig|888050.3.peg.125"/>
<dbReference type="RefSeq" id="WP_005961672.1">
    <property type="nucleotide sequence ID" value="NZ_CP040505.1"/>
</dbReference>
<comment type="catalytic activity">
    <reaction evidence="7">
        <text>UDP-N-acetyl-alpha-D-muramoyl-L-alanyl-gamma-D-glutamyl-meso-2,6-diaminopimeloyl-D-alanyl-D-alanine + di-trans,octa-cis-undecaprenyl phosphate = di-trans,octa-cis-undecaprenyl diphospho-N-acetyl-alpha-D-muramoyl-L-alanyl-D-glutamyl-meso-2,6-diaminopimeloyl-D-alanyl-D-alanine + UMP</text>
        <dbReference type="Rhea" id="RHEA:28386"/>
        <dbReference type="ChEBI" id="CHEBI:57865"/>
        <dbReference type="ChEBI" id="CHEBI:60392"/>
        <dbReference type="ChEBI" id="CHEBI:61386"/>
        <dbReference type="ChEBI" id="CHEBI:61387"/>
        <dbReference type="EC" id="2.7.8.13"/>
    </reaction>
</comment>
<dbReference type="PANTHER" id="PTHR22926:SF5">
    <property type="entry name" value="PHOSPHO-N-ACETYLMURAMOYL-PENTAPEPTIDE-TRANSFERASE HOMOLOG"/>
    <property type="match status" value="1"/>
</dbReference>
<keyword evidence="11" id="KW-1185">Reference proteome</keyword>
<dbReference type="Pfam" id="PF10555">
    <property type="entry name" value="MraY_sig1"/>
    <property type="match status" value="1"/>
</dbReference>
<dbReference type="GO" id="GO:0046872">
    <property type="term" value="F:metal ion binding"/>
    <property type="evidence" value="ECO:0007669"/>
    <property type="project" value="UniProtKB-KW"/>
</dbReference>
<feature type="transmembrane region" description="Helical" evidence="7">
    <location>
        <begin position="6"/>
        <end position="26"/>
    </location>
</feature>
<feature type="transmembrane region" description="Helical" evidence="7">
    <location>
        <begin position="261"/>
        <end position="280"/>
    </location>
</feature>
<comment type="caution">
    <text evidence="10">The sequence shown here is derived from an EMBL/GenBank/DDBJ whole genome shotgun (WGS) entry which is preliminary data.</text>
</comment>
<dbReference type="HAMAP" id="MF_00038">
    <property type="entry name" value="MraY"/>
    <property type="match status" value="1"/>
</dbReference>
<keyword evidence="5 7" id="KW-1133">Transmembrane helix</keyword>
<dbReference type="CDD" id="cd06852">
    <property type="entry name" value="GT_MraY"/>
    <property type="match status" value="1"/>
</dbReference>
<keyword evidence="7 9" id="KW-0460">Magnesium</keyword>
<evidence type="ECO:0000256" key="3">
    <source>
        <dbReference type="ARBA" id="ARBA00022679"/>
    </source>
</evidence>
<feature type="transmembrane region" description="Helical" evidence="7">
    <location>
        <begin position="108"/>
        <end position="132"/>
    </location>
</feature>
<dbReference type="HOGENOM" id="CLU_023982_0_0_11"/>
<keyword evidence="7 9" id="KW-0479">Metal-binding</keyword>
<reference evidence="10 11" key="1">
    <citation type="submission" date="2013-03" db="EMBL/GenBank/DDBJ databases">
        <title>Reference genome for the Human Microbiome Project.</title>
        <authorList>
            <person name="Aqrawi P."/>
            <person name="Ayvaz T."/>
            <person name="Bess C."/>
            <person name="Blankenburg K."/>
            <person name="Coyle M."/>
            <person name="Deng J."/>
            <person name="Forbes L."/>
            <person name="Fowler G."/>
            <person name="Francisco L."/>
            <person name="Fu Q."/>
            <person name="Gibbs R."/>
            <person name="Gross S."/>
            <person name="Gubbala S."/>
            <person name="Hale W."/>
            <person name="Hemphill L."/>
            <person name="Highlander S."/>
            <person name="Hirani K."/>
            <person name="Jackson L."/>
            <person name="Jakkamsetti A."/>
            <person name="Javaid M."/>
            <person name="Jayaseelan J.C."/>
            <person name="Jiang H."/>
            <person name="Joshi V."/>
            <person name="Korchina V."/>
            <person name="Kovar C."/>
            <person name="Lara F."/>
            <person name="Lee S."/>
            <person name="Liu Y."/>
            <person name="Mata R."/>
            <person name="Mathew T."/>
            <person name="Munidasa M."/>
            <person name="Muzny D."/>
            <person name="Nazareth L."/>
            <person name="Ngo R."/>
            <person name="Nguyen L."/>
            <person name="Nguyen N."/>
            <person name="Okwuonu G."/>
            <person name="Ongeri F."/>
            <person name="Palculict T."/>
            <person name="Patil S."/>
            <person name="Petrosino J."/>
            <person name="Pham C."/>
            <person name="Pham P."/>
            <person name="Pu L.-L."/>
            <person name="Qin X."/>
            <person name="Qu J."/>
            <person name="Reid J."/>
            <person name="Ross M."/>
            <person name="Ruth R."/>
            <person name="Saada N."/>
            <person name="San Lucas F."/>
            <person name="Santibanez J."/>
            <person name="Shang Y."/>
            <person name="Simmons D."/>
            <person name="Song X.-Z."/>
            <person name="Tang L.-Y."/>
            <person name="Thornton R."/>
            <person name="Warren J."/>
            <person name="Weissenberger G."/>
            <person name="Wilczek-Boney K."/>
            <person name="Worley K."/>
            <person name="Youmans B."/>
            <person name="Zhang J."/>
            <person name="Zhang L."/>
            <person name="Zhao Z."/>
            <person name="Zhou C."/>
            <person name="Zhu D."/>
            <person name="Zhu Y."/>
        </authorList>
    </citation>
    <scope>NUCLEOTIDE SEQUENCE [LARGE SCALE GENOMIC DNA]</scope>
    <source>
        <strain evidence="10 11">F0333</strain>
    </source>
</reference>
<dbReference type="NCBIfam" id="TIGR00445">
    <property type="entry name" value="mraY"/>
    <property type="match status" value="1"/>
</dbReference>
<evidence type="ECO:0000313" key="11">
    <source>
        <dbReference type="Proteomes" id="UP000013015"/>
    </source>
</evidence>
<dbReference type="PROSITE" id="PS01348">
    <property type="entry name" value="MRAY_2"/>
    <property type="match status" value="1"/>
</dbReference>
<comment type="subcellular location">
    <subcellularLocation>
        <location evidence="7">Cell membrane</location>
        <topology evidence="7">Multi-pass membrane protein</topology>
    </subcellularLocation>
    <subcellularLocation>
        <location evidence="1">Membrane</location>
        <topology evidence="1">Multi-pass membrane protein</topology>
    </subcellularLocation>
</comment>
<comment type="similarity">
    <text evidence="2 7">Belongs to the glycosyltransferase 4 family. MraY subfamily.</text>
</comment>
<keyword evidence="7" id="KW-0132">Cell division</keyword>
<feature type="binding site" evidence="9">
    <location>
        <position position="265"/>
    </location>
    <ligand>
        <name>Mg(2+)</name>
        <dbReference type="ChEBI" id="CHEBI:18420"/>
    </ligand>
</feature>
<feature type="transmembrane region" description="Helical" evidence="7">
    <location>
        <begin position="191"/>
        <end position="210"/>
    </location>
</feature>
<keyword evidence="4 7" id="KW-0812">Transmembrane</keyword>
<feature type="transmembrane region" description="Helical" evidence="7">
    <location>
        <begin position="286"/>
        <end position="309"/>
    </location>
</feature>
<dbReference type="Proteomes" id="UP000013015">
    <property type="component" value="Unassembled WGS sequence"/>
</dbReference>
<comment type="cofactor">
    <cofactor evidence="7 9">
        <name>Mg(2+)</name>
        <dbReference type="ChEBI" id="CHEBI:18420"/>
    </cofactor>
</comment>
<keyword evidence="6 7" id="KW-0472">Membrane</keyword>
<dbReference type="OrthoDB" id="9805475at2"/>
<dbReference type="GO" id="GO:0008963">
    <property type="term" value="F:phospho-N-acetylmuramoyl-pentapeptide-transferase activity"/>
    <property type="evidence" value="ECO:0007669"/>
    <property type="project" value="UniProtKB-UniRule"/>
</dbReference>
<gene>
    <name evidence="7 10" type="primary">mraY</name>
    <name evidence="10" type="ORF">HMPREF9004_0126</name>
</gene>
<organism evidence="10 11">
    <name type="scientific">Schaalia cardiffensis F0333</name>
    <dbReference type="NCBI Taxonomy" id="888050"/>
    <lineage>
        <taxon>Bacteria</taxon>
        <taxon>Bacillati</taxon>
        <taxon>Actinomycetota</taxon>
        <taxon>Actinomycetes</taxon>
        <taxon>Actinomycetales</taxon>
        <taxon>Actinomycetaceae</taxon>
        <taxon>Schaalia</taxon>
    </lineage>
</organism>
<feature type="transmembrane region" description="Helical" evidence="7">
    <location>
        <begin position="237"/>
        <end position="254"/>
    </location>
</feature>
<name>N6X7D8_9ACTO</name>
<evidence type="ECO:0000256" key="8">
    <source>
        <dbReference type="NCBIfam" id="TIGR00445"/>
    </source>
</evidence>
<dbReference type="InterPro" id="IPR003524">
    <property type="entry name" value="PNAcMuramoyl-5peptid_Trfase"/>
</dbReference>
<protein>
    <recommendedName>
        <fullName evidence="7 8">Phospho-N-acetylmuramoyl-pentapeptide-transferase</fullName>
        <ecNumber evidence="7 8">2.7.8.13</ecNumber>
    </recommendedName>
    <alternativeName>
        <fullName evidence="7">UDP-MurNAc-pentapeptide phosphotransferase</fullName>
    </alternativeName>
</protein>
<dbReference type="GO" id="GO:0009252">
    <property type="term" value="P:peptidoglycan biosynthetic process"/>
    <property type="evidence" value="ECO:0007669"/>
    <property type="project" value="UniProtKB-UniRule"/>
</dbReference>
<proteinExistence type="inferred from homology"/>
<evidence type="ECO:0000256" key="2">
    <source>
        <dbReference type="ARBA" id="ARBA00005583"/>
    </source>
</evidence>
<feature type="transmembrane region" description="Helical" evidence="7">
    <location>
        <begin position="152"/>
        <end position="179"/>
    </location>
</feature>
<comment type="pathway">
    <text evidence="7">Cell wall biogenesis; peptidoglycan biosynthesis.</text>
</comment>
<feature type="transmembrane region" description="Helical" evidence="7">
    <location>
        <begin position="336"/>
        <end position="357"/>
    </location>
</feature>
<evidence type="ECO:0000256" key="4">
    <source>
        <dbReference type="ARBA" id="ARBA00022692"/>
    </source>
</evidence>
<evidence type="ECO:0000313" key="10">
    <source>
        <dbReference type="EMBL" id="ENO19207.1"/>
    </source>
</evidence>
<evidence type="ECO:0000256" key="9">
    <source>
        <dbReference type="PIRSR" id="PIRSR600715-1"/>
    </source>
</evidence>
<dbReference type="GO" id="GO:0051992">
    <property type="term" value="F:UDP-N-acetylmuramoyl-L-alanyl-D-glutamyl-meso-2,6-diaminopimelyl-D-alanyl-D-alanine:undecaprenyl-phosphate transferase activity"/>
    <property type="evidence" value="ECO:0007669"/>
    <property type="project" value="RHEA"/>
</dbReference>
<keyword evidence="7" id="KW-0133">Cell shape</keyword>
<accession>N6X7D8</accession>
<keyword evidence="3 7" id="KW-0808">Transferase</keyword>
<evidence type="ECO:0000256" key="1">
    <source>
        <dbReference type="ARBA" id="ARBA00004141"/>
    </source>
</evidence>
<dbReference type="InterPro" id="IPR000715">
    <property type="entry name" value="Glycosyl_transferase_4"/>
</dbReference>
<dbReference type="EMBL" id="AQHZ01000001">
    <property type="protein sequence ID" value="ENO19207.1"/>
    <property type="molecule type" value="Genomic_DNA"/>
</dbReference>
<feature type="transmembrane region" description="Helical" evidence="7">
    <location>
        <begin position="78"/>
        <end position="96"/>
    </location>
</feature>
<dbReference type="GO" id="GO:0005886">
    <property type="term" value="C:plasma membrane"/>
    <property type="evidence" value="ECO:0007669"/>
    <property type="project" value="UniProtKB-SubCell"/>
</dbReference>
<keyword evidence="7" id="KW-0961">Cell wall biogenesis/degradation</keyword>
<feature type="transmembrane region" description="Helical" evidence="7">
    <location>
        <begin position="52"/>
        <end position="72"/>
    </location>
</feature>
<evidence type="ECO:0000256" key="5">
    <source>
        <dbReference type="ARBA" id="ARBA00022989"/>
    </source>
</evidence>
<evidence type="ECO:0000256" key="7">
    <source>
        <dbReference type="HAMAP-Rule" id="MF_00038"/>
    </source>
</evidence>
<dbReference type="InterPro" id="IPR018480">
    <property type="entry name" value="PNAcMuramoyl-5peptid_Trfase_CS"/>
</dbReference>